<dbReference type="Pfam" id="PF19064">
    <property type="entry name" value="DUF5760"/>
    <property type="match status" value="1"/>
</dbReference>
<name>A0A6C0DC22_9ZZZZ</name>
<dbReference type="AlphaFoldDB" id="A0A6C0DC22"/>
<sequence>MSQIVPINPQQQFIENVKKWVLMDSQIKIINEKTKQIRENKHQLSESICEYMKDSNLLDNKIGITDGELRVYEKKEYSPLSYTYIEKCLAEIIHDKKQLDYIIQYLKQKREITTSLDIKRTYKN</sequence>
<dbReference type="EMBL" id="MN739578">
    <property type="protein sequence ID" value="QHT14047.1"/>
    <property type="molecule type" value="Genomic_DNA"/>
</dbReference>
<dbReference type="InterPro" id="IPR043918">
    <property type="entry name" value="DUF5760"/>
</dbReference>
<accession>A0A6C0DC22</accession>
<organism evidence="1">
    <name type="scientific">viral metagenome</name>
    <dbReference type="NCBI Taxonomy" id="1070528"/>
    <lineage>
        <taxon>unclassified sequences</taxon>
        <taxon>metagenomes</taxon>
        <taxon>organismal metagenomes</taxon>
    </lineage>
</organism>
<protein>
    <submittedName>
        <fullName evidence="1">Uncharacterized protein</fullName>
    </submittedName>
</protein>
<evidence type="ECO:0000313" key="1">
    <source>
        <dbReference type="EMBL" id="QHT14047.1"/>
    </source>
</evidence>
<reference evidence="1" key="1">
    <citation type="journal article" date="2020" name="Nature">
        <title>Giant virus diversity and host interactions through global metagenomics.</title>
        <authorList>
            <person name="Schulz F."/>
            <person name="Roux S."/>
            <person name="Paez-Espino D."/>
            <person name="Jungbluth S."/>
            <person name="Walsh D.A."/>
            <person name="Denef V.J."/>
            <person name="McMahon K.D."/>
            <person name="Konstantinidis K.T."/>
            <person name="Eloe-Fadrosh E.A."/>
            <person name="Kyrpides N.C."/>
            <person name="Woyke T."/>
        </authorList>
    </citation>
    <scope>NUCLEOTIDE SEQUENCE</scope>
    <source>
        <strain evidence="1">GVMAG-M-3300023174-134</strain>
    </source>
</reference>
<proteinExistence type="predicted"/>